<feature type="chain" id="PRO_5007296314" evidence="6">
    <location>
        <begin position="22"/>
        <end position="461"/>
    </location>
</feature>
<dbReference type="AlphaFoldDB" id="A0A139APN3"/>
<feature type="compositionally biased region" description="Basic and acidic residues" evidence="4">
    <location>
        <begin position="436"/>
        <end position="445"/>
    </location>
</feature>
<feature type="transmembrane region" description="Helical" evidence="5">
    <location>
        <begin position="393"/>
        <end position="418"/>
    </location>
</feature>
<dbReference type="Pfam" id="PF00560">
    <property type="entry name" value="LRR_1"/>
    <property type="match status" value="2"/>
</dbReference>
<gene>
    <name evidence="7" type="ORF">M427DRAFT_29602</name>
</gene>
<protein>
    <submittedName>
        <fullName evidence="7">L domain-like protein</fullName>
    </submittedName>
</protein>
<dbReference type="Pfam" id="PF13855">
    <property type="entry name" value="LRR_8"/>
    <property type="match status" value="1"/>
</dbReference>
<evidence type="ECO:0000256" key="4">
    <source>
        <dbReference type="SAM" id="MobiDB-lite"/>
    </source>
</evidence>
<dbReference type="SMART" id="SM00369">
    <property type="entry name" value="LRR_TYP"/>
    <property type="match status" value="4"/>
</dbReference>
<evidence type="ECO:0000313" key="7">
    <source>
        <dbReference type="EMBL" id="KXS18709.1"/>
    </source>
</evidence>
<keyword evidence="3" id="KW-0677">Repeat</keyword>
<evidence type="ECO:0000256" key="3">
    <source>
        <dbReference type="ARBA" id="ARBA00022737"/>
    </source>
</evidence>
<accession>A0A139APN3</accession>
<evidence type="ECO:0000313" key="8">
    <source>
        <dbReference type="Proteomes" id="UP000070544"/>
    </source>
</evidence>
<evidence type="ECO:0000256" key="5">
    <source>
        <dbReference type="SAM" id="Phobius"/>
    </source>
</evidence>
<keyword evidence="5" id="KW-1133">Transmembrane helix</keyword>
<dbReference type="OrthoDB" id="676979at2759"/>
<proteinExistence type="predicted"/>
<dbReference type="EMBL" id="KQ965741">
    <property type="protein sequence ID" value="KXS18709.1"/>
    <property type="molecule type" value="Genomic_DNA"/>
</dbReference>
<sequence>MPFSLSLLLLVALIAVAGGAAQNLAADCAVLEQFFTSNSRNFNWTEGQCCGSSTKYSWYTGGSKELSAYATIACESDRVTTVSFPSQNFRAPFPDISTLTALRWLDLSGNYWNMSVPALSKLAALEFVDISYCLLLQSSIPDLAGLSNLQTFRIFASNFSGTIPSLEGLTTLSEFNVSENKLSGDVPSSLASLTNLARLGLDNNAFTSLPPLSGLPKLERMDVSWNSLQASPALSNLPVLQYLNLGRNSLTSWPILVDLPSLATLDMSSNRLKGQLPNLSQYKNLTYLDVSDNELEGNIDGLLPSGLTTCVLTYNTSNPCLYSTTGNYPKACSATWQHRAQNISTSSQCVNGVPKYTTAASPAIATTSAATNTAAATGTNSNPQVTNGGFDSFAGFLIAGVVLAAIGLVGGGITFYMIHRRSIVMEHVVVAKSQEKEEGDIELHTPWEAAVSPEPSSPKST</sequence>
<dbReference type="PANTHER" id="PTHR48060">
    <property type="entry name" value="DNA DAMAGE-REPAIR/TOLERATION PROTEIN DRT100"/>
    <property type="match status" value="1"/>
</dbReference>
<dbReference type="PROSITE" id="PS51450">
    <property type="entry name" value="LRR"/>
    <property type="match status" value="2"/>
</dbReference>
<keyword evidence="1" id="KW-0433">Leucine-rich repeat</keyword>
<keyword evidence="5" id="KW-0812">Transmembrane</keyword>
<dbReference type="SUPFAM" id="SSF52058">
    <property type="entry name" value="L domain-like"/>
    <property type="match status" value="1"/>
</dbReference>
<dbReference type="Proteomes" id="UP000070544">
    <property type="component" value="Unassembled WGS sequence"/>
</dbReference>
<dbReference type="InterPro" id="IPR032675">
    <property type="entry name" value="LRR_dom_sf"/>
</dbReference>
<name>A0A139APN3_GONPJ</name>
<dbReference type="InterPro" id="IPR053211">
    <property type="entry name" value="DNA_repair-toleration"/>
</dbReference>
<keyword evidence="8" id="KW-1185">Reference proteome</keyword>
<dbReference type="PANTHER" id="PTHR48060:SF21">
    <property type="entry name" value="L DOMAIN-LIKE PROTEIN"/>
    <property type="match status" value="1"/>
</dbReference>
<feature type="signal peptide" evidence="6">
    <location>
        <begin position="1"/>
        <end position="21"/>
    </location>
</feature>
<feature type="region of interest" description="Disordered" evidence="4">
    <location>
        <begin position="436"/>
        <end position="461"/>
    </location>
</feature>
<dbReference type="InterPro" id="IPR003591">
    <property type="entry name" value="Leu-rich_rpt_typical-subtyp"/>
</dbReference>
<reference evidence="7 8" key="1">
    <citation type="journal article" date="2015" name="Genome Biol. Evol.">
        <title>Phylogenomic analyses indicate that early fungi evolved digesting cell walls of algal ancestors of land plants.</title>
        <authorList>
            <person name="Chang Y."/>
            <person name="Wang S."/>
            <person name="Sekimoto S."/>
            <person name="Aerts A.L."/>
            <person name="Choi C."/>
            <person name="Clum A."/>
            <person name="LaButti K.M."/>
            <person name="Lindquist E.A."/>
            <person name="Yee Ngan C."/>
            <person name="Ohm R.A."/>
            <person name="Salamov A.A."/>
            <person name="Grigoriev I.V."/>
            <person name="Spatafora J.W."/>
            <person name="Berbee M.L."/>
        </authorList>
    </citation>
    <scope>NUCLEOTIDE SEQUENCE [LARGE SCALE GENOMIC DNA]</scope>
    <source>
        <strain evidence="7 8">JEL478</strain>
    </source>
</reference>
<evidence type="ECO:0000256" key="2">
    <source>
        <dbReference type="ARBA" id="ARBA00022729"/>
    </source>
</evidence>
<keyword evidence="5" id="KW-0472">Membrane</keyword>
<keyword evidence="2 6" id="KW-0732">Signal</keyword>
<evidence type="ECO:0000256" key="1">
    <source>
        <dbReference type="ARBA" id="ARBA00022614"/>
    </source>
</evidence>
<organism evidence="7 8">
    <name type="scientific">Gonapodya prolifera (strain JEL478)</name>
    <name type="common">Monoblepharis prolifera</name>
    <dbReference type="NCBI Taxonomy" id="1344416"/>
    <lineage>
        <taxon>Eukaryota</taxon>
        <taxon>Fungi</taxon>
        <taxon>Fungi incertae sedis</taxon>
        <taxon>Chytridiomycota</taxon>
        <taxon>Chytridiomycota incertae sedis</taxon>
        <taxon>Monoblepharidomycetes</taxon>
        <taxon>Monoblepharidales</taxon>
        <taxon>Gonapodyaceae</taxon>
        <taxon>Gonapodya</taxon>
    </lineage>
</organism>
<dbReference type="Gene3D" id="3.80.10.10">
    <property type="entry name" value="Ribonuclease Inhibitor"/>
    <property type="match status" value="2"/>
</dbReference>
<dbReference type="InterPro" id="IPR001611">
    <property type="entry name" value="Leu-rich_rpt"/>
</dbReference>
<evidence type="ECO:0000256" key="6">
    <source>
        <dbReference type="SAM" id="SignalP"/>
    </source>
</evidence>